<evidence type="ECO:0000256" key="4">
    <source>
        <dbReference type="ARBA" id="ARBA00019465"/>
    </source>
</evidence>
<comment type="function">
    <text evidence="9">Catalyzes the NADPH-dependent reduction of ketopantoate into pantoic acid.</text>
</comment>
<dbReference type="Pfam" id="PF08546">
    <property type="entry name" value="ApbA_C"/>
    <property type="match status" value="1"/>
</dbReference>
<organism evidence="12">
    <name type="scientific">uncultured Thermomicrobiales bacterium</name>
    <dbReference type="NCBI Taxonomy" id="1645740"/>
    <lineage>
        <taxon>Bacteria</taxon>
        <taxon>Pseudomonadati</taxon>
        <taxon>Thermomicrobiota</taxon>
        <taxon>Thermomicrobia</taxon>
        <taxon>Thermomicrobiales</taxon>
        <taxon>environmental samples</taxon>
    </lineage>
</organism>
<evidence type="ECO:0000259" key="11">
    <source>
        <dbReference type="Pfam" id="PF08546"/>
    </source>
</evidence>
<dbReference type="InterPro" id="IPR050838">
    <property type="entry name" value="Ketopantoate_reductase"/>
</dbReference>
<feature type="domain" description="Ketopantoate reductase N-terminal" evidence="10">
    <location>
        <begin position="11"/>
        <end position="158"/>
    </location>
</feature>
<dbReference type="InterPro" id="IPR008927">
    <property type="entry name" value="6-PGluconate_DH-like_C_sf"/>
</dbReference>
<name>A0A6J4VS89_9BACT</name>
<gene>
    <name evidence="12" type="ORF">AVDCRST_MAG88-3425</name>
</gene>
<dbReference type="EC" id="1.1.1.169" evidence="3 9"/>
<evidence type="ECO:0000256" key="3">
    <source>
        <dbReference type="ARBA" id="ARBA00013014"/>
    </source>
</evidence>
<dbReference type="InterPro" id="IPR013328">
    <property type="entry name" value="6PGD_dom2"/>
</dbReference>
<dbReference type="EMBL" id="CADCWM010000824">
    <property type="protein sequence ID" value="CAA9581751.1"/>
    <property type="molecule type" value="Genomic_DNA"/>
</dbReference>
<dbReference type="Gene3D" id="1.10.1040.10">
    <property type="entry name" value="N-(1-d-carboxylethyl)-l-norvaline Dehydrogenase, domain 2"/>
    <property type="match status" value="1"/>
</dbReference>
<comment type="similarity">
    <text evidence="2 9">Belongs to the ketopantoate reductase family.</text>
</comment>
<dbReference type="Pfam" id="PF02558">
    <property type="entry name" value="ApbA"/>
    <property type="match status" value="1"/>
</dbReference>
<proteinExistence type="inferred from homology"/>
<keyword evidence="5 9" id="KW-0521">NADP</keyword>
<dbReference type="AlphaFoldDB" id="A0A6J4VS89"/>
<dbReference type="NCBIfam" id="TIGR00745">
    <property type="entry name" value="apbA_panE"/>
    <property type="match status" value="1"/>
</dbReference>
<evidence type="ECO:0000256" key="6">
    <source>
        <dbReference type="ARBA" id="ARBA00023002"/>
    </source>
</evidence>
<comment type="pathway">
    <text evidence="1 9">Cofactor biosynthesis; (R)-pantothenate biosynthesis; (R)-pantoate from 3-methyl-2-oxobutanoate: step 2/2.</text>
</comment>
<dbReference type="GO" id="GO:0015940">
    <property type="term" value="P:pantothenate biosynthetic process"/>
    <property type="evidence" value="ECO:0007669"/>
    <property type="project" value="UniProtKB-UniPathway"/>
</dbReference>
<keyword evidence="9" id="KW-0566">Pantothenate biosynthesis</keyword>
<sequence length="350" mass="36976">MAGGDLRGVPITIIGAGAIGGTVGAYLGAAGYDITLVDVFEEHVRAINERGLRITGIRGDRTFPVRAILADELRGPLGPTFLCVKGHFTAEAIGRYGPLLAADGYVVSLQNGLNEETIAREIGPERTVGAFVHFGADLLEPGIIQLGAEQTIYIGELDGRITPRAEAVRAALEAVMPARVTDNIAGFLWGKLVYGAMAFAASCVDAPVPAIIDDPLGRQVCQAASAEAYLVARTQAPRLEMIGEFDPNAFAPGEGATARGDAALLGLAGSMRDSPKQHMGIWRDLKVKRRRTEVDMQTAVLVAKGAELGIPTPVNAAVLDVIHEIESGQRGMEWSNLGEIAERASLVQPH</sequence>
<evidence type="ECO:0000256" key="8">
    <source>
        <dbReference type="ARBA" id="ARBA00048793"/>
    </source>
</evidence>
<dbReference type="PANTHER" id="PTHR43765:SF2">
    <property type="entry name" value="2-DEHYDROPANTOATE 2-REDUCTASE"/>
    <property type="match status" value="1"/>
</dbReference>
<protein>
    <recommendedName>
        <fullName evidence="4 9">2-dehydropantoate 2-reductase</fullName>
        <ecNumber evidence="3 9">1.1.1.169</ecNumber>
    </recommendedName>
    <alternativeName>
        <fullName evidence="7 9">Ketopantoate reductase</fullName>
    </alternativeName>
</protein>
<accession>A0A6J4VS89</accession>
<evidence type="ECO:0000313" key="12">
    <source>
        <dbReference type="EMBL" id="CAA9581751.1"/>
    </source>
</evidence>
<dbReference type="InterPro" id="IPR036291">
    <property type="entry name" value="NAD(P)-bd_dom_sf"/>
</dbReference>
<dbReference type="InterPro" id="IPR003710">
    <property type="entry name" value="ApbA"/>
</dbReference>
<dbReference type="GO" id="GO:0050661">
    <property type="term" value="F:NADP binding"/>
    <property type="evidence" value="ECO:0007669"/>
    <property type="project" value="TreeGrafter"/>
</dbReference>
<dbReference type="Gene3D" id="3.40.50.720">
    <property type="entry name" value="NAD(P)-binding Rossmann-like Domain"/>
    <property type="match status" value="1"/>
</dbReference>
<dbReference type="PANTHER" id="PTHR43765">
    <property type="entry name" value="2-DEHYDROPANTOATE 2-REDUCTASE-RELATED"/>
    <property type="match status" value="1"/>
</dbReference>
<dbReference type="UniPathway" id="UPA00028">
    <property type="reaction ID" value="UER00004"/>
</dbReference>
<dbReference type="GO" id="GO:0008677">
    <property type="term" value="F:2-dehydropantoate 2-reductase activity"/>
    <property type="evidence" value="ECO:0007669"/>
    <property type="project" value="UniProtKB-EC"/>
</dbReference>
<dbReference type="GO" id="GO:0005737">
    <property type="term" value="C:cytoplasm"/>
    <property type="evidence" value="ECO:0007669"/>
    <property type="project" value="TreeGrafter"/>
</dbReference>
<dbReference type="SUPFAM" id="SSF48179">
    <property type="entry name" value="6-phosphogluconate dehydrogenase C-terminal domain-like"/>
    <property type="match status" value="1"/>
</dbReference>
<evidence type="ECO:0000259" key="10">
    <source>
        <dbReference type="Pfam" id="PF02558"/>
    </source>
</evidence>
<dbReference type="SUPFAM" id="SSF51735">
    <property type="entry name" value="NAD(P)-binding Rossmann-fold domains"/>
    <property type="match status" value="1"/>
</dbReference>
<keyword evidence="6 9" id="KW-0560">Oxidoreductase</keyword>
<feature type="domain" description="Ketopantoate reductase C-terminal" evidence="11">
    <location>
        <begin position="184"/>
        <end position="326"/>
    </location>
</feature>
<comment type="catalytic activity">
    <reaction evidence="8 9">
        <text>(R)-pantoate + NADP(+) = 2-dehydropantoate + NADPH + H(+)</text>
        <dbReference type="Rhea" id="RHEA:16233"/>
        <dbReference type="ChEBI" id="CHEBI:11561"/>
        <dbReference type="ChEBI" id="CHEBI:15378"/>
        <dbReference type="ChEBI" id="CHEBI:15980"/>
        <dbReference type="ChEBI" id="CHEBI:57783"/>
        <dbReference type="ChEBI" id="CHEBI:58349"/>
        <dbReference type="EC" id="1.1.1.169"/>
    </reaction>
</comment>
<evidence type="ECO:0000256" key="9">
    <source>
        <dbReference type="RuleBase" id="RU362068"/>
    </source>
</evidence>
<evidence type="ECO:0000256" key="1">
    <source>
        <dbReference type="ARBA" id="ARBA00004994"/>
    </source>
</evidence>
<evidence type="ECO:0000256" key="7">
    <source>
        <dbReference type="ARBA" id="ARBA00032024"/>
    </source>
</evidence>
<evidence type="ECO:0000256" key="2">
    <source>
        <dbReference type="ARBA" id="ARBA00007870"/>
    </source>
</evidence>
<reference evidence="12" key="1">
    <citation type="submission" date="2020-02" db="EMBL/GenBank/DDBJ databases">
        <authorList>
            <person name="Meier V. D."/>
        </authorList>
    </citation>
    <scope>NUCLEOTIDE SEQUENCE</scope>
    <source>
        <strain evidence="12">AVDCRST_MAG88</strain>
    </source>
</reference>
<dbReference type="InterPro" id="IPR013752">
    <property type="entry name" value="KPA_reductase"/>
</dbReference>
<evidence type="ECO:0000256" key="5">
    <source>
        <dbReference type="ARBA" id="ARBA00022857"/>
    </source>
</evidence>
<dbReference type="InterPro" id="IPR013332">
    <property type="entry name" value="KPR_N"/>
</dbReference>